<evidence type="ECO:0000313" key="9">
    <source>
        <dbReference type="EMBL" id="KAG2192315.1"/>
    </source>
</evidence>
<name>A0A8H7QIG1_9FUNG</name>
<gene>
    <name evidence="9" type="ORF">INT47_007472</name>
</gene>
<dbReference type="InterPro" id="IPR045249">
    <property type="entry name" value="HARBI1-like"/>
</dbReference>
<dbReference type="GO" id="GO:0004518">
    <property type="term" value="F:nuclease activity"/>
    <property type="evidence" value="ECO:0007669"/>
    <property type="project" value="UniProtKB-KW"/>
</dbReference>
<evidence type="ECO:0000256" key="2">
    <source>
        <dbReference type="ARBA" id="ARBA00004123"/>
    </source>
</evidence>
<dbReference type="EMBL" id="JAEPRD010000297">
    <property type="protein sequence ID" value="KAG2192315.1"/>
    <property type="molecule type" value="Genomic_DNA"/>
</dbReference>
<sequence length="232" mass="26681">MNFFRRFLTAIKDVYGDLISWPLETDRVDAIQNGFEYAHGTRSGAIRPLPNVIGALDGKNVVIEARKHHKEQWRDRKGNFSMKLTALCDDIGRFTYIRVGDSCRTHDAAAFRWTEVYTEFLNNPNRYFLSNGYILADSAYPLYPSIIVPYPTSEVRGESAEAISKRKFNKVHSSARMTIERAFGRLAARWRFITCILHNFCININDPNFLPDEVDDDDDDVFDLQADPEDSN</sequence>
<dbReference type="GO" id="GO:0046872">
    <property type="term" value="F:metal ion binding"/>
    <property type="evidence" value="ECO:0007669"/>
    <property type="project" value="UniProtKB-KW"/>
</dbReference>
<dbReference type="InterPro" id="IPR027806">
    <property type="entry name" value="HARBI1_dom"/>
</dbReference>
<comment type="cofactor">
    <cofactor evidence="1">
        <name>a divalent metal cation</name>
        <dbReference type="ChEBI" id="CHEBI:60240"/>
    </cofactor>
</comment>
<evidence type="ECO:0000313" key="10">
    <source>
        <dbReference type="Proteomes" id="UP000603453"/>
    </source>
</evidence>
<keyword evidence="5" id="KW-0479">Metal-binding</keyword>
<reference evidence="9" key="1">
    <citation type="submission" date="2020-12" db="EMBL/GenBank/DDBJ databases">
        <title>Metabolic potential, ecology and presence of endohyphal bacteria is reflected in genomic diversity of Mucoromycotina.</title>
        <authorList>
            <person name="Muszewska A."/>
            <person name="Okrasinska A."/>
            <person name="Steczkiewicz K."/>
            <person name="Drgas O."/>
            <person name="Orlowska M."/>
            <person name="Perlinska-Lenart U."/>
            <person name="Aleksandrzak-Piekarczyk T."/>
            <person name="Szatraj K."/>
            <person name="Zielenkiewicz U."/>
            <person name="Pilsyk S."/>
            <person name="Malc E."/>
            <person name="Mieczkowski P."/>
            <person name="Kruszewska J.S."/>
            <person name="Biernat P."/>
            <person name="Pawlowska J."/>
        </authorList>
    </citation>
    <scope>NUCLEOTIDE SEQUENCE</scope>
    <source>
        <strain evidence="9">WA0000017839</strain>
    </source>
</reference>
<dbReference type="Proteomes" id="UP000603453">
    <property type="component" value="Unassembled WGS sequence"/>
</dbReference>
<evidence type="ECO:0000256" key="4">
    <source>
        <dbReference type="ARBA" id="ARBA00022722"/>
    </source>
</evidence>
<evidence type="ECO:0000259" key="8">
    <source>
        <dbReference type="Pfam" id="PF13359"/>
    </source>
</evidence>
<evidence type="ECO:0000256" key="7">
    <source>
        <dbReference type="ARBA" id="ARBA00023242"/>
    </source>
</evidence>
<accession>A0A8H7QIG1</accession>
<evidence type="ECO:0000256" key="1">
    <source>
        <dbReference type="ARBA" id="ARBA00001968"/>
    </source>
</evidence>
<keyword evidence="7" id="KW-0539">Nucleus</keyword>
<dbReference type="OrthoDB" id="2282012at2759"/>
<keyword evidence="6" id="KW-0378">Hydrolase</keyword>
<feature type="domain" description="DDE Tnp4" evidence="8">
    <location>
        <begin position="56"/>
        <end position="197"/>
    </location>
</feature>
<dbReference type="GO" id="GO:0005634">
    <property type="term" value="C:nucleus"/>
    <property type="evidence" value="ECO:0007669"/>
    <property type="project" value="UniProtKB-SubCell"/>
</dbReference>
<dbReference type="AlphaFoldDB" id="A0A8H7QIG1"/>
<organism evidence="9 10">
    <name type="scientific">Mucor saturninus</name>
    <dbReference type="NCBI Taxonomy" id="64648"/>
    <lineage>
        <taxon>Eukaryota</taxon>
        <taxon>Fungi</taxon>
        <taxon>Fungi incertae sedis</taxon>
        <taxon>Mucoromycota</taxon>
        <taxon>Mucoromycotina</taxon>
        <taxon>Mucoromycetes</taxon>
        <taxon>Mucorales</taxon>
        <taxon>Mucorineae</taxon>
        <taxon>Mucoraceae</taxon>
        <taxon>Mucor</taxon>
    </lineage>
</organism>
<proteinExistence type="inferred from homology"/>
<evidence type="ECO:0000256" key="3">
    <source>
        <dbReference type="ARBA" id="ARBA00006958"/>
    </source>
</evidence>
<protein>
    <recommendedName>
        <fullName evidence="8">DDE Tnp4 domain-containing protein</fullName>
    </recommendedName>
</protein>
<dbReference type="PANTHER" id="PTHR22930:SF85">
    <property type="entry name" value="GH03217P-RELATED"/>
    <property type="match status" value="1"/>
</dbReference>
<keyword evidence="10" id="KW-1185">Reference proteome</keyword>
<evidence type="ECO:0000256" key="6">
    <source>
        <dbReference type="ARBA" id="ARBA00022801"/>
    </source>
</evidence>
<comment type="caution">
    <text evidence="9">The sequence shown here is derived from an EMBL/GenBank/DDBJ whole genome shotgun (WGS) entry which is preliminary data.</text>
</comment>
<comment type="subcellular location">
    <subcellularLocation>
        <location evidence="2">Nucleus</location>
    </subcellularLocation>
</comment>
<evidence type="ECO:0000256" key="5">
    <source>
        <dbReference type="ARBA" id="ARBA00022723"/>
    </source>
</evidence>
<dbReference type="GO" id="GO:0016787">
    <property type="term" value="F:hydrolase activity"/>
    <property type="evidence" value="ECO:0007669"/>
    <property type="project" value="UniProtKB-KW"/>
</dbReference>
<dbReference type="PANTHER" id="PTHR22930">
    <property type="match status" value="1"/>
</dbReference>
<comment type="similarity">
    <text evidence="3">Belongs to the HARBI1 family.</text>
</comment>
<keyword evidence="4" id="KW-0540">Nuclease</keyword>
<dbReference type="Pfam" id="PF13359">
    <property type="entry name" value="DDE_Tnp_4"/>
    <property type="match status" value="1"/>
</dbReference>